<sequence>MDGSIFGLGRQSEAAVPVKNTKVSDGITARLVVNENGYHEVQRLRYDAYLAAGYLQPREITLFADSHDARSSSQSLVMYLDGLPAASVRVCLLDNSNSDAEGGQLPASAMFKTEIETFLKQRADQGCGTTAVEITRLARSPVHAKNLALVLGLYHVAGYLILHFHADVIFAAVTKNHTSFYRRMGFREIAPPKDYPGLDVQTVLMGCLLEEHRGIPGRTLALKEMSLSDDTYLGLIAGERVPVFGGEATSAPDLVVNRARTEPSHHRNG</sequence>
<dbReference type="InterPro" id="IPR016181">
    <property type="entry name" value="Acyl_CoA_acyltransferase"/>
</dbReference>
<proteinExistence type="predicted"/>
<evidence type="ECO:0000313" key="2">
    <source>
        <dbReference type="EMBL" id="SIQ57554.1"/>
    </source>
</evidence>
<dbReference type="InterPro" id="IPR054597">
    <property type="entry name" value="FeeM_cat"/>
</dbReference>
<dbReference type="Pfam" id="PF21926">
    <property type="entry name" value="FeeM"/>
    <property type="match status" value="1"/>
</dbReference>
<gene>
    <name evidence="2" type="ORF">SAMN05421828_106124</name>
</gene>
<evidence type="ECO:0000259" key="1">
    <source>
        <dbReference type="Pfam" id="PF21926"/>
    </source>
</evidence>
<dbReference type="OrthoDB" id="9812697at2"/>
<protein>
    <recommendedName>
        <fullName evidence="1">N-acyl amino acid synthase FeeM catalytic core domain-containing protein</fullName>
    </recommendedName>
</protein>
<dbReference type="RefSeq" id="WP_051657246.1">
    <property type="nucleotide sequence ID" value="NZ_FTNE01000006.1"/>
</dbReference>
<evidence type="ECO:0000313" key="3">
    <source>
        <dbReference type="Proteomes" id="UP000186308"/>
    </source>
</evidence>
<dbReference type="Gene3D" id="3.40.630.30">
    <property type="match status" value="1"/>
</dbReference>
<dbReference type="AlphaFoldDB" id="A0A8G2CJR6"/>
<reference evidence="2 3" key="1">
    <citation type="submission" date="2017-01" db="EMBL/GenBank/DDBJ databases">
        <authorList>
            <person name="Varghese N."/>
            <person name="Submissions S."/>
        </authorList>
    </citation>
    <scope>NUCLEOTIDE SEQUENCE [LARGE SCALE GENOMIC DNA]</scope>
    <source>
        <strain evidence="2 3">ATCC 35905</strain>
    </source>
</reference>
<accession>A0A8G2CJR6</accession>
<feature type="domain" description="N-acyl amino acid synthase FeeM catalytic core" evidence="1">
    <location>
        <begin position="41"/>
        <end position="206"/>
    </location>
</feature>
<name>A0A8G2CJR6_ACIRU</name>
<organism evidence="2 3">
    <name type="scientific">Acidiphilium rubrum</name>
    <dbReference type="NCBI Taxonomy" id="526"/>
    <lineage>
        <taxon>Bacteria</taxon>
        <taxon>Pseudomonadati</taxon>
        <taxon>Pseudomonadota</taxon>
        <taxon>Alphaproteobacteria</taxon>
        <taxon>Acetobacterales</taxon>
        <taxon>Acidocellaceae</taxon>
        <taxon>Acidiphilium</taxon>
    </lineage>
</organism>
<dbReference type="SUPFAM" id="SSF55729">
    <property type="entry name" value="Acyl-CoA N-acyltransferases (Nat)"/>
    <property type="match status" value="1"/>
</dbReference>
<comment type="caution">
    <text evidence="2">The sequence shown here is derived from an EMBL/GenBank/DDBJ whole genome shotgun (WGS) entry which is preliminary data.</text>
</comment>
<dbReference type="EMBL" id="FTNE01000006">
    <property type="protein sequence ID" value="SIQ57554.1"/>
    <property type="molecule type" value="Genomic_DNA"/>
</dbReference>
<dbReference type="Proteomes" id="UP000186308">
    <property type="component" value="Unassembled WGS sequence"/>
</dbReference>
<keyword evidence="3" id="KW-1185">Reference proteome</keyword>